<dbReference type="GO" id="GO:0050821">
    <property type="term" value="P:protein stabilization"/>
    <property type="evidence" value="ECO:0007669"/>
    <property type="project" value="TreeGrafter"/>
</dbReference>
<dbReference type="InterPro" id="IPR029071">
    <property type="entry name" value="Ubiquitin-like_domsf"/>
</dbReference>
<protein>
    <recommendedName>
        <fullName evidence="9">BAG family molecular chaperone regulator 1</fullName>
    </recommendedName>
</protein>
<dbReference type="Pfam" id="PF00240">
    <property type="entry name" value="ubiquitin"/>
    <property type="match status" value="1"/>
</dbReference>
<dbReference type="PANTHER" id="PTHR12329">
    <property type="entry name" value="BCL2-ASSOCIATED ATHANOGENE"/>
    <property type="match status" value="1"/>
</dbReference>
<proteinExistence type="predicted"/>
<dbReference type="Gene3D" id="1.20.58.120">
    <property type="entry name" value="BAG domain"/>
    <property type="match status" value="1"/>
</dbReference>
<comment type="function">
    <text evidence="2">Co-chaperone that regulates diverse cellular pathways, such as programmed cell death and stress responses.</text>
</comment>
<evidence type="ECO:0000256" key="3">
    <source>
        <dbReference type="SAM" id="Coils"/>
    </source>
</evidence>
<evidence type="ECO:0000313" key="8">
    <source>
        <dbReference type="Proteomes" id="UP001415857"/>
    </source>
</evidence>
<dbReference type="InterPro" id="IPR036533">
    <property type="entry name" value="BAG_dom_sf"/>
</dbReference>
<feature type="region of interest" description="Disordered" evidence="4">
    <location>
        <begin position="1"/>
        <end position="25"/>
    </location>
</feature>
<dbReference type="GO" id="GO:0005737">
    <property type="term" value="C:cytoplasm"/>
    <property type="evidence" value="ECO:0007669"/>
    <property type="project" value="TreeGrafter"/>
</dbReference>
<gene>
    <name evidence="7" type="ORF">L1049_006959</name>
</gene>
<evidence type="ECO:0000259" key="6">
    <source>
        <dbReference type="PROSITE" id="PS51035"/>
    </source>
</evidence>
<feature type="coiled-coil region" evidence="3">
    <location>
        <begin position="144"/>
        <end position="171"/>
    </location>
</feature>
<dbReference type="GO" id="GO:0051087">
    <property type="term" value="F:protein-folding chaperone binding"/>
    <property type="evidence" value="ECO:0007669"/>
    <property type="project" value="InterPro"/>
</dbReference>
<name>A0AAP0RGE2_LIQFO</name>
<dbReference type="Gene3D" id="3.10.20.90">
    <property type="entry name" value="Phosphatidylinositol 3-kinase Catalytic Subunit, Chain A, domain 1"/>
    <property type="match status" value="1"/>
</dbReference>
<reference evidence="7 8" key="1">
    <citation type="journal article" date="2024" name="Plant J.">
        <title>Genome sequences and population genomics reveal climatic adaptation and genomic divergence between two closely related sweetgum species.</title>
        <authorList>
            <person name="Xu W.Q."/>
            <person name="Ren C.Q."/>
            <person name="Zhang X.Y."/>
            <person name="Comes H.P."/>
            <person name="Liu X.H."/>
            <person name="Li Y.G."/>
            <person name="Kettle C.J."/>
            <person name="Jalonen R."/>
            <person name="Gaisberger H."/>
            <person name="Ma Y.Z."/>
            <person name="Qiu Y.X."/>
        </authorList>
    </citation>
    <scope>NUCLEOTIDE SEQUENCE [LARGE SCALE GENOMIC DNA]</scope>
    <source>
        <strain evidence="7">Hangzhou</strain>
    </source>
</reference>
<feature type="compositionally biased region" description="Polar residues" evidence="4">
    <location>
        <begin position="1"/>
        <end position="19"/>
    </location>
</feature>
<dbReference type="PROSITE" id="PS51035">
    <property type="entry name" value="BAG"/>
    <property type="match status" value="1"/>
</dbReference>
<accession>A0AAP0RGE2</accession>
<dbReference type="PROSITE" id="PS50053">
    <property type="entry name" value="UBIQUITIN_2"/>
    <property type="match status" value="1"/>
</dbReference>
<feature type="domain" description="BAG" evidence="6">
    <location>
        <begin position="150"/>
        <end position="228"/>
    </location>
</feature>
<evidence type="ECO:0000259" key="5">
    <source>
        <dbReference type="PROSITE" id="PS50053"/>
    </source>
</evidence>
<keyword evidence="3" id="KW-0175">Coiled coil</keyword>
<comment type="caution">
    <text evidence="7">The sequence shown here is derived from an EMBL/GenBank/DDBJ whole genome shotgun (WGS) entry which is preliminary data.</text>
</comment>
<evidence type="ECO:0000256" key="1">
    <source>
        <dbReference type="ARBA" id="ARBA00023186"/>
    </source>
</evidence>
<dbReference type="FunFam" id="3.10.20.90:FF:000298">
    <property type="entry name" value="BAG family molecular chaperone regulator 1"/>
    <property type="match status" value="1"/>
</dbReference>
<dbReference type="PANTHER" id="PTHR12329:SF36">
    <property type="entry name" value="UBIQUITIN-LIKE DOMAIN-CONTAINING PROTEIN"/>
    <property type="match status" value="1"/>
</dbReference>
<dbReference type="InterPro" id="IPR000626">
    <property type="entry name" value="Ubiquitin-like_dom"/>
</dbReference>
<dbReference type="SUPFAM" id="SSF63491">
    <property type="entry name" value="BAG domain"/>
    <property type="match status" value="1"/>
</dbReference>
<keyword evidence="1" id="KW-0143">Chaperone</keyword>
<dbReference type="InterPro" id="IPR039773">
    <property type="entry name" value="BAG_chaperone_regulator"/>
</dbReference>
<dbReference type="GO" id="GO:0000774">
    <property type="term" value="F:adenyl-nucleotide exchange factor activity"/>
    <property type="evidence" value="ECO:0007669"/>
    <property type="project" value="TreeGrafter"/>
</dbReference>
<keyword evidence="8" id="KW-1185">Reference proteome</keyword>
<dbReference type="SUPFAM" id="SSF54236">
    <property type="entry name" value="Ubiquitin-like"/>
    <property type="match status" value="1"/>
</dbReference>
<sequence length="330" mass="36909">MKPMNSKITGTMLSINKSSAGGGGGPDVMNWEIRPGGMLVQKRNSDSNPSSAPIPTIRVRVKCGSSFHEININSQASFGELKKMLAEPTGLHTQDQKLIFKGKVRDSKAYLDVAGVKDGSKLVLVEDLVSRERRCLELRRNATMEKASKAIVEIRLEVDKLADQVSALELAVSSGGKVMEKDMVNLTELLMMKLIKLDGIISDGDLKLQRRVQVRRVQKYIETLDSLKIQNSMLNKNGDSVPLQQREMHSSGQMPIPLQQQQEQHKQRNSVAQTRVMQQPLRHPGPDPVVVTTKWETFDSSMEPMPITFAFRPNSTTTNPNAKLNWEFFE</sequence>
<dbReference type="Pfam" id="PF02179">
    <property type="entry name" value="BAG"/>
    <property type="match status" value="1"/>
</dbReference>
<evidence type="ECO:0000256" key="2">
    <source>
        <dbReference type="ARBA" id="ARBA00058673"/>
    </source>
</evidence>
<evidence type="ECO:0000256" key="4">
    <source>
        <dbReference type="SAM" id="MobiDB-lite"/>
    </source>
</evidence>
<dbReference type="EMBL" id="JBBPBK010000010">
    <property type="protein sequence ID" value="KAK9277416.1"/>
    <property type="molecule type" value="Genomic_DNA"/>
</dbReference>
<feature type="domain" description="Ubiquitin-like" evidence="5">
    <location>
        <begin position="55"/>
        <end position="125"/>
    </location>
</feature>
<organism evidence="7 8">
    <name type="scientific">Liquidambar formosana</name>
    <name type="common">Formosan gum</name>
    <dbReference type="NCBI Taxonomy" id="63359"/>
    <lineage>
        <taxon>Eukaryota</taxon>
        <taxon>Viridiplantae</taxon>
        <taxon>Streptophyta</taxon>
        <taxon>Embryophyta</taxon>
        <taxon>Tracheophyta</taxon>
        <taxon>Spermatophyta</taxon>
        <taxon>Magnoliopsida</taxon>
        <taxon>eudicotyledons</taxon>
        <taxon>Gunneridae</taxon>
        <taxon>Pentapetalae</taxon>
        <taxon>Saxifragales</taxon>
        <taxon>Altingiaceae</taxon>
        <taxon>Liquidambar</taxon>
    </lineage>
</organism>
<dbReference type="Proteomes" id="UP001415857">
    <property type="component" value="Unassembled WGS sequence"/>
</dbReference>
<dbReference type="SMART" id="SM00264">
    <property type="entry name" value="BAG"/>
    <property type="match status" value="1"/>
</dbReference>
<evidence type="ECO:0008006" key="9">
    <source>
        <dbReference type="Google" id="ProtNLM"/>
    </source>
</evidence>
<evidence type="ECO:0000313" key="7">
    <source>
        <dbReference type="EMBL" id="KAK9277416.1"/>
    </source>
</evidence>
<dbReference type="InterPro" id="IPR003103">
    <property type="entry name" value="BAG_domain"/>
</dbReference>
<dbReference type="AlphaFoldDB" id="A0AAP0RGE2"/>